<organism evidence="1 2">
    <name type="scientific">Paraphaeosphaeria sporulosa</name>
    <dbReference type="NCBI Taxonomy" id="1460663"/>
    <lineage>
        <taxon>Eukaryota</taxon>
        <taxon>Fungi</taxon>
        <taxon>Dikarya</taxon>
        <taxon>Ascomycota</taxon>
        <taxon>Pezizomycotina</taxon>
        <taxon>Dothideomycetes</taxon>
        <taxon>Pleosporomycetidae</taxon>
        <taxon>Pleosporales</taxon>
        <taxon>Massarineae</taxon>
        <taxon>Didymosphaeriaceae</taxon>
        <taxon>Paraphaeosphaeria</taxon>
    </lineage>
</organism>
<name>A0A177BV82_9PLEO</name>
<proteinExistence type="predicted"/>
<dbReference type="Proteomes" id="UP000077069">
    <property type="component" value="Unassembled WGS sequence"/>
</dbReference>
<dbReference type="InParanoid" id="A0A177BV82"/>
<dbReference type="RefSeq" id="XP_018029749.1">
    <property type="nucleotide sequence ID" value="XM_018186040.1"/>
</dbReference>
<keyword evidence="2" id="KW-1185">Reference proteome</keyword>
<evidence type="ECO:0000313" key="2">
    <source>
        <dbReference type="Proteomes" id="UP000077069"/>
    </source>
</evidence>
<evidence type="ECO:0000313" key="1">
    <source>
        <dbReference type="EMBL" id="OAF99383.1"/>
    </source>
</evidence>
<sequence>MERLVISETTLLRSLGIRTSGSNAEELLTRIPRIMNLPEHCISQTIRVARLAQIEGLTYHTYYPLLTNWICTLRYVC</sequence>
<dbReference type="EMBL" id="KV441562">
    <property type="protein sequence ID" value="OAF99383.1"/>
    <property type="molecule type" value="Genomic_DNA"/>
</dbReference>
<gene>
    <name evidence="1" type="ORF">CC84DRAFT_394070</name>
</gene>
<accession>A0A177BV82</accession>
<reference evidence="1 2" key="1">
    <citation type="submission" date="2016-05" db="EMBL/GenBank/DDBJ databases">
        <title>Comparative analysis of secretome profiles of manganese(II)-oxidizing ascomycete fungi.</title>
        <authorList>
            <consortium name="DOE Joint Genome Institute"/>
            <person name="Zeiner C.A."/>
            <person name="Purvine S.O."/>
            <person name="Zink E.M."/>
            <person name="Wu S."/>
            <person name="Pasa-Tolic L."/>
            <person name="Chaput D.L."/>
            <person name="Haridas S."/>
            <person name="Grigoriev I.V."/>
            <person name="Santelli C.M."/>
            <person name="Hansel C.M."/>
        </authorList>
    </citation>
    <scope>NUCLEOTIDE SEQUENCE [LARGE SCALE GENOMIC DNA]</scope>
    <source>
        <strain evidence="1 2">AP3s5-JAC2a</strain>
    </source>
</reference>
<dbReference type="GeneID" id="28769526"/>
<protein>
    <submittedName>
        <fullName evidence="1">Uncharacterized protein</fullName>
    </submittedName>
</protein>
<dbReference type="AlphaFoldDB" id="A0A177BV82"/>